<dbReference type="GO" id="GO:0046952">
    <property type="term" value="P:ketone body catabolic process"/>
    <property type="evidence" value="ECO:0007669"/>
    <property type="project" value="InterPro"/>
</dbReference>
<evidence type="ECO:0000313" key="5">
    <source>
        <dbReference type="EMBL" id="SDF32231.1"/>
    </source>
</evidence>
<accession>A0A1G7K5I1</accession>
<name>A0A1G7K5I1_9FIRM</name>
<evidence type="ECO:0000256" key="2">
    <source>
        <dbReference type="ARBA" id="ARBA00022679"/>
    </source>
</evidence>
<feature type="active site" description="5-glutamyl coenzyme A thioester intermediate" evidence="4">
    <location>
        <position position="323"/>
    </location>
</feature>
<reference evidence="6" key="1">
    <citation type="submission" date="2016-10" db="EMBL/GenBank/DDBJ databases">
        <authorList>
            <person name="Varghese N."/>
            <person name="Submissions S."/>
        </authorList>
    </citation>
    <scope>NUCLEOTIDE SEQUENCE [LARGE SCALE GENOMIC DNA]</scope>
    <source>
        <strain evidence="6">DSM 23256</strain>
    </source>
</reference>
<dbReference type="Gene3D" id="3.40.1080.10">
    <property type="entry name" value="Glutaconate Coenzyme A-transferase"/>
    <property type="match status" value="2"/>
</dbReference>
<dbReference type="Pfam" id="PF01144">
    <property type="entry name" value="CoA_trans"/>
    <property type="match status" value="1"/>
</dbReference>
<dbReference type="Proteomes" id="UP000243333">
    <property type="component" value="Unassembled WGS sequence"/>
</dbReference>
<keyword evidence="6" id="KW-1185">Reference proteome</keyword>
<keyword evidence="2 3" id="KW-0808">Transferase</keyword>
<comment type="similarity">
    <text evidence="1 3">Belongs to the 3-oxoacid CoA-transferase family.</text>
</comment>
<gene>
    <name evidence="5" type="ORF">SAMN05660235_01181</name>
</gene>
<evidence type="ECO:0000256" key="4">
    <source>
        <dbReference type="PIRSR" id="PIRSR000858-1"/>
    </source>
</evidence>
<dbReference type="RefSeq" id="WP_093689011.1">
    <property type="nucleotide sequence ID" value="NZ_FNBU01000007.1"/>
</dbReference>
<dbReference type="EMBL" id="FNBU01000007">
    <property type="protein sequence ID" value="SDF32231.1"/>
    <property type="molecule type" value="Genomic_DNA"/>
</dbReference>
<dbReference type="InterPro" id="IPR014388">
    <property type="entry name" value="3-oxoacid_CoA-transferase"/>
</dbReference>
<dbReference type="PANTHER" id="PTHR43293">
    <property type="entry name" value="ACETATE COA-TRANSFERASE YDIF"/>
    <property type="match status" value="1"/>
</dbReference>
<sequence length="523" mass="56406">MNKVMTAEEAVRLIKPGDTVAISGFIGMGHPEEISKAVEASFLKTGTPHSLTLAYGASQNDGKSNWGLNRWCKEGLIKRIIAGHFNLQPDMVRLINEEKVEAYAVPQGVMMHLFRAIAGKKPGVITHVGLKTFADPRETGGRLNSISKAEIVKLIELEGQEYLWYKAFPINVAIIRGTTADLKGNVTIEKEAIRLEFLALAMAAKNSGGKVIVQVERLAQTGTLDPRMVVVPGILVDAIVVAKPENHWQSMVEQYNPALTGEIKAPLSSIEPIPLDDRKIICRRAAMELSPDSVINLGIGMPEGVSAVAAEEGIIDLLTATIEPGLIGGVPTSGLRFGCSINPEAILDHPSQFDFYDGGGLDLACLGMAELDVYGNVNVSKFGPRIAGPGGFVNITQNAKKVVFCGTMTAGGLKVATGNGKLTIVEEGKAKKLVPKVGHITFSGEYAREKGQKVLYVTERAVFEMRPEGLTLTEVAPGVDLEKDIFGQMLFKPHVASDLKLMDRRIFTDKPMGLKDEILSKKA</sequence>
<dbReference type="InterPro" id="IPR037171">
    <property type="entry name" value="NagB/RpiA_transferase-like"/>
</dbReference>
<dbReference type="GO" id="GO:0008410">
    <property type="term" value="F:CoA-transferase activity"/>
    <property type="evidence" value="ECO:0007669"/>
    <property type="project" value="InterPro"/>
</dbReference>
<dbReference type="SUPFAM" id="SSF100950">
    <property type="entry name" value="NagB/RpiA/CoA transferase-like"/>
    <property type="match status" value="2"/>
</dbReference>
<proteinExistence type="inferred from homology"/>
<evidence type="ECO:0000313" key="6">
    <source>
        <dbReference type="Proteomes" id="UP000243333"/>
    </source>
</evidence>
<dbReference type="PANTHER" id="PTHR43293:SF1">
    <property type="entry name" value="ACETATE COA-TRANSFERASE YDIF"/>
    <property type="match status" value="1"/>
</dbReference>
<dbReference type="STRING" id="1123285.SAMN05660235_01181"/>
<dbReference type="SMART" id="SM00882">
    <property type="entry name" value="CoA_trans"/>
    <property type="match status" value="2"/>
</dbReference>
<organism evidence="5 6">
    <name type="scientific">Sporolituus thermophilus DSM 23256</name>
    <dbReference type="NCBI Taxonomy" id="1123285"/>
    <lineage>
        <taxon>Bacteria</taxon>
        <taxon>Bacillati</taxon>
        <taxon>Bacillota</taxon>
        <taxon>Negativicutes</taxon>
        <taxon>Selenomonadales</taxon>
        <taxon>Sporomusaceae</taxon>
        <taxon>Sporolituus</taxon>
    </lineage>
</organism>
<dbReference type="OrthoDB" id="9805230at2"/>
<evidence type="ECO:0000256" key="3">
    <source>
        <dbReference type="PIRNR" id="PIRNR000858"/>
    </source>
</evidence>
<dbReference type="PIRSF" id="PIRSF000858">
    <property type="entry name" value="SCOT-t"/>
    <property type="match status" value="1"/>
</dbReference>
<dbReference type="InterPro" id="IPR004165">
    <property type="entry name" value="CoA_trans_fam_I"/>
</dbReference>
<dbReference type="AlphaFoldDB" id="A0A1G7K5I1"/>
<protein>
    <submittedName>
        <fullName evidence="5">Propionate CoA-transferase</fullName>
    </submittedName>
</protein>
<evidence type="ECO:0000256" key="1">
    <source>
        <dbReference type="ARBA" id="ARBA00007154"/>
    </source>
</evidence>